<sequence length="619" mass="64882">MPPASRTPTPPSPLSPSQVLHNLLALRRLPRPRWPFALRAGVCIALPILVGWLVGDTTAGLMAATGGFTALYGSGRPYPTRAAELAVVALGFALAVGIGNWVADTSWAVVPTMAAIAMVATWLCNALRVGPPGAYMFMLACAAGTAMPAPHIGPAHAGLLVLAAGAFAWLVHMAGALFRPRGPEKAAVAGAAGAVVGYVEATATPAEADARQQAAMALHDAWQALVSFQPMNARPDGLLARLRGLNRELHLLLAEVMAARGRDAPLPEGTLQRARTLAAQVGAPPPAGRQDAIPLGHPGALAAVAEALRPRSMSLLVIGRVGVAALLAGGIGAAFELQRAYWAVAAAVLMLHQGMDWLRMVQRSVERLLGTWAGLLLAGAVLWFQPSGLGLVLVVVALQFTIEMLVMRNYALAVVFITAAALTLASGGHPVPDLGGYLLARGVDTAVGCAVALVVYQLMAPRAAAALIPEQLLRTVDSLRQVLPYLAAGEPASDAARLARRDLMHRTFALSKAYDAAMVAGREQREAAEWLWPTIAACQRLSYRVLSTSWALERIGGDAAVDAAHSMFGDDGLARLQGALDSATRALRDGYPPVPGARLPSFLAEEMRQLLECLQRETG</sequence>
<dbReference type="Pfam" id="PF13515">
    <property type="entry name" value="FUSC_2"/>
    <property type="match status" value="1"/>
</dbReference>
<dbReference type="InterPro" id="IPR049453">
    <property type="entry name" value="Memb_transporter_dom"/>
</dbReference>
<dbReference type="PANTHER" id="PTHR30509:SF9">
    <property type="entry name" value="MULTIDRUG RESISTANCE PROTEIN MDTO"/>
    <property type="match status" value="1"/>
</dbReference>
<feature type="transmembrane region" description="Helical" evidence="7">
    <location>
        <begin position="370"/>
        <end position="398"/>
    </location>
</feature>
<keyword evidence="2" id="KW-1003">Cell membrane</keyword>
<dbReference type="Proteomes" id="UP001209922">
    <property type="component" value="Unassembled WGS sequence"/>
</dbReference>
<feature type="transmembrane region" description="Helical" evidence="7">
    <location>
        <begin position="108"/>
        <end position="127"/>
    </location>
</feature>
<keyword evidence="4 7" id="KW-1133">Transmembrane helix</keyword>
<feature type="transmembrane region" description="Helical" evidence="7">
    <location>
        <begin position="410"/>
        <end position="426"/>
    </location>
</feature>
<proteinExistence type="inferred from homology"/>
<evidence type="ECO:0000256" key="7">
    <source>
        <dbReference type="SAM" id="Phobius"/>
    </source>
</evidence>
<feature type="domain" description="Integral membrane bound transporter" evidence="8">
    <location>
        <begin position="327"/>
        <end position="455"/>
    </location>
</feature>
<evidence type="ECO:0000256" key="6">
    <source>
        <dbReference type="ARBA" id="ARBA00043993"/>
    </source>
</evidence>
<feature type="transmembrane region" description="Helical" evidence="7">
    <location>
        <begin position="82"/>
        <end position="102"/>
    </location>
</feature>
<keyword evidence="3 7" id="KW-0812">Transmembrane</keyword>
<dbReference type="EMBL" id="JAPCHY010000008">
    <property type="protein sequence ID" value="MCW4472852.1"/>
    <property type="molecule type" value="Genomic_DNA"/>
</dbReference>
<keyword evidence="5 7" id="KW-0472">Membrane</keyword>
<evidence type="ECO:0000256" key="3">
    <source>
        <dbReference type="ARBA" id="ARBA00022692"/>
    </source>
</evidence>
<feature type="transmembrane region" description="Helical" evidence="7">
    <location>
        <begin position="159"/>
        <end position="178"/>
    </location>
</feature>
<evidence type="ECO:0000313" key="10">
    <source>
        <dbReference type="Proteomes" id="UP001209922"/>
    </source>
</evidence>
<evidence type="ECO:0000259" key="8">
    <source>
        <dbReference type="Pfam" id="PF13515"/>
    </source>
</evidence>
<comment type="subcellular location">
    <subcellularLocation>
        <location evidence="1">Cell membrane</location>
        <topology evidence="1">Multi-pass membrane protein</topology>
    </subcellularLocation>
</comment>
<evidence type="ECO:0000256" key="4">
    <source>
        <dbReference type="ARBA" id="ARBA00022989"/>
    </source>
</evidence>
<keyword evidence="10" id="KW-1185">Reference proteome</keyword>
<comment type="caution">
    <text evidence="9">The sequence shown here is derived from an EMBL/GenBank/DDBJ whole genome shotgun (WGS) entry which is preliminary data.</text>
</comment>
<name>A0ABT3JWI0_9XANT</name>
<feature type="transmembrane region" description="Helical" evidence="7">
    <location>
        <begin position="36"/>
        <end position="53"/>
    </location>
</feature>
<evidence type="ECO:0000256" key="2">
    <source>
        <dbReference type="ARBA" id="ARBA00022475"/>
    </source>
</evidence>
<accession>A0ABT3JWI0</accession>
<reference evidence="9 10" key="1">
    <citation type="submission" date="2022-10" db="EMBL/GenBank/DDBJ databases">
        <title>Xanthomonas sp. H13-6.</title>
        <authorList>
            <person name="Liu X."/>
            <person name="Deng Z."/>
            <person name="Jiang Y."/>
            <person name="Yu T."/>
            <person name="Ai J."/>
        </authorList>
    </citation>
    <scope>NUCLEOTIDE SEQUENCE [LARGE SCALE GENOMIC DNA]</scope>
    <source>
        <strain evidence="9 10">H13-6</strain>
    </source>
</reference>
<protein>
    <submittedName>
        <fullName evidence="9">FUSC family protein</fullName>
    </submittedName>
</protein>
<organism evidence="9 10">
    <name type="scientific">Xanthomonas chitinilytica</name>
    <dbReference type="NCBI Taxonomy" id="2989819"/>
    <lineage>
        <taxon>Bacteria</taxon>
        <taxon>Pseudomonadati</taxon>
        <taxon>Pseudomonadota</taxon>
        <taxon>Gammaproteobacteria</taxon>
        <taxon>Lysobacterales</taxon>
        <taxon>Lysobacteraceae</taxon>
        <taxon>Xanthomonas</taxon>
    </lineage>
</organism>
<gene>
    <name evidence="9" type="ORF">OK345_10075</name>
</gene>
<evidence type="ECO:0000256" key="5">
    <source>
        <dbReference type="ARBA" id="ARBA00023136"/>
    </source>
</evidence>
<feature type="transmembrane region" description="Helical" evidence="7">
    <location>
        <begin position="438"/>
        <end position="459"/>
    </location>
</feature>
<evidence type="ECO:0000313" key="9">
    <source>
        <dbReference type="EMBL" id="MCW4472852.1"/>
    </source>
</evidence>
<dbReference type="RefSeq" id="WP_265127841.1">
    <property type="nucleotide sequence ID" value="NZ_JAPCHY010000008.1"/>
</dbReference>
<dbReference type="PANTHER" id="PTHR30509">
    <property type="entry name" value="P-HYDROXYBENZOIC ACID EFFLUX PUMP SUBUNIT-RELATED"/>
    <property type="match status" value="1"/>
</dbReference>
<comment type="similarity">
    <text evidence="6">Belongs to the YccS/YhfK family.</text>
</comment>
<feature type="transmembrane region" description="Helical" evidence="7">
    <location>
        <begin position="315"/>
        <end position="335"/>
    </location>
</feature>
<evidence type="ECO:0000256" key="1">
    <source>
        <dbReference type="ARBA" id="ARBA00004651"/>
    </source>
</evidence>